<feature type="region of interest" description="Disordered" evidence="1">
    <location>
        <begin position="37"/>
        <end position="65"/>
    </location>
</feature>
<organism evidence="3">
    <name type="scientific">viral metagenome</name>
    <dbReference type="NCBI Taxonomy" id="1070528"/>
    <lineage>
        <taxon>unclassified sequences</taxon>
        <taxon>metagenomes</taxon>
        <taxon>organismal metagenomes</taxon>
    </lineage>
</organism>
<sequence length="229" mass="24714">MNNQKQPPMGKPTDTVTMTPAQIQEIAEAAVNKARRAWQAEERAAPRLRNVDLQAQAQGPDRQTQEDVAMTAMTVGPVSHPKGHYARPPEAVSARDFSENSALIGKVTALGYVVTLNGVEFDARYEPTKKVVSDGRQVDVALDPAKHPPPPEAAELIAQLRETDPIYSRVWITKWLGGKVVSGERQLDNLTAEDQYAAKVKALQSVEAGDLSGLDNLGGMEVGAPVAVE</sequence>
<reference evidence="3" key="1">
    <citation type="submission" date="2020-03" db="EMBL/GenBank/DDBJ databases">
        <title>The deep terrestrial virosphere.</title>
        <authorList>
            <person name="Holmfeldt K."/>
            <person name="Nilsson E."/>
            <person name="Simone D."/>
            <person name="Lopez-Fernandez M."/>
            <person name="Wu X."/>
            <person name="de Brujin I."/>
            <person name="Lundin D."/>
            <person name="Andersson A."/>
            <person name="Bertilsson S."/>
            <person name="Dopson M."/>
        </authorList>
    </citation>
    <scope>NUCLEOTIDE SEQUENCE</scope>
    <source>
        <strain evidence="3">MM415A00306</strain>
        <strain evidence="2">MM415B00578</strain>
    </source>
</reference>
<evidence type="ECO:0000313" key="3">
    <source>
        <dbReference type="EMBL" id="QJA83182.1"/>
    </source>
</evidence>
<evidence type="ECO:0000256" key="1">
    <source>
        <dbReference type="SAM" id="MobiDB-lite"/>
    </source>
</evidence>
<evidence type="ECO:0000313" key="2">
    <source>
        <dbReference type="EMBL" id="QJA63756.1"/>
    </source>
</evidence>
<dbReference type="EMBL" id="MT141505">
    <property type="protein sequence ID" value="QJA63756.1"/>
    <property type="molecule type" value="Genomic_DNA"/>
</dbReference>
<protein>
    <submittedName>
        <fullName evidence="3">Uncharacterized protein</fullName>
    </submittedName>
</protein>
<name>A0A6M3KMU2_9ZZZZ</name>
<proteinExistence type="predicted"/>
<accession>A0A6M3KMU2</accession>
<dbReference type="EMBL" id="MT142505">
    <property type="protein sequence ID" value="QJA83182.1"/>
    <property type="molecule type" value="Genomic_DNA"/>
</dbReference>
<dbReference type="AlphaFoldDB" id="A0A6M3KMU2"/>
<gene>
    <name evidence="3" type="ORF">MM415A00306_0018</name>
    <name evidence="2" type="ORF">MM415B00578_0010</name>
</gene>